<proteinExistence type="predicted"/>
<name>A0ABR4JMR1_9EURO</name>
<comment type="caution">
    <text evidence="1">The sequence shown here is derived from an EMBL/GenBank/DDBJ whole genome shotgun (WGS) entry which is preliminary data.</text>
</comment>
<keyword evidence="2" id="KW-1185">Reference proteome</keyword>
<evidence type="ECO:0008006" key="3">
    <source>
        <dbReference type="Google" id="ProtNLM"/>
    </source>
</evidence>
<dbReference type="Proteomes" id="UP001610444">
    <property type="component" value="Unassembled WGS sequence"/>
</dbReference>
<reference evidence="1 2" key="1">
    <citation type="submission" date="2024-07" db="EMBL/GenBank/DDBJ databases">
        <title>Section-level genome sequencing and comparative genomics of Aspergillus sections Usti and Cavernicolus.</title>
        <authorList>
            <consortium name="Lawrence Berkeley National Laboratory"/>
            <person name="Nybo J.L."/>
            <person name="Vesth T.C."/>
            <person name="Theobald S."/>
            <person name="Frisvad J.C."/>
            <person name="Larsen T.O."/>
            <person name="Kjaerboelling I."/>
            <person name="Rothschild-Mancinelli K."/>
            <person name="Lyhne E.K."/>
            <person name="Kogle M.E."/>
            <person name="Barry K."/>
            <person name="Clum A."/>
            <person name="Na H."/>
            <person name="Ledsgaard L."/>
            <person name="Lin J."/>
            <person name="Lipzen A."/>
            <person name="Kuo A."/>
            <person name="Riley R."/>
            <person name="Mondo S."/>
            <person name="LaButti K."/>
            <person name="Haridas S."/>
            <person name="Pangalinan J."/>
            <person name="Salamov A.A."/>
            <person name="Simmons B.A."/>
            <person name="Magnuson J.K."/>
            <person name="Chen J."/>
            <person name="Drula E."/>
            <person name="Henrissat B."/>
            <person name="Wiebenga A."/>
            <person name="Lubbers R.J."/>
            <person name="Gomes A.C."/>
            <person name="Macurrencykelacurrency M.R."/>
            <person name="Stajich J."/>
            <person name="Grigoriev I.V."/>
            <person name="Mortensen U.H."/>
            <person name="De vries R.P."/>
            <person name="Baker S.E."/>
            <person name="Andersen M.R."/>
        </authorList>
    </citation>
    <scope>NUCLEOTIDE SEQUENCE [LARGE SCALE GENOMIC DNA]</scope>
    <source>
        <strain evidence="1 2">CBS 756.74</strain>
    </source>
</reference>
<gene>
    <name evidence="1" type="ORF">BJX68DRAFT_173037</name>
</gene>
<sequence>MANILSLPVELRLLIFEILHDLDDAVCLAKTCTVFRNLYCLHKPQLLWSIIRNSDHHKYDAALCRLHDLMHGTECDTTLKPPIEQLPIPRWMFRDYSSLTFDVQQQALEGKQAERHLQRILRWWQQATWIRNFYLNNIDMYCSTLAFVDFQSIPVEQRQKYGLALHFDQRVQLTGTFYSAPRSNLSDDMVSKPRLYRAAMGRFLDTKAAQLAKFCEPTTSEQLFRNVRERWSYNPNRTLEESLEVLEAFDIVSNFMLLHILKDPDTILRWADTFNDEEEMAQNFTPDPNDTILINWMYVMKRLQSYLTPFDILSLASEKGEISQDTLRYFAMLLEQPHGEPPGMGDVENDVFRKLKDEFQVDSHCWILYRRHNWIHNLRSKMFREDLCVAKIASSIARSKKTKYHWWQLLIPGEGTKEERYGVWSLYLKKIRTLSENLIDETEWYTIPSEGLCYLSSESVEREIHNQESN</sequence>
<organism evidence="1 2">
    <name type="scientific">Aspergillus pseudodeflectus</name>
    <dbReference type="NCBI Taxonomy" id="176178"/>
    <lineage>
        <taxon>Eukaryota</taxon>
        <taxon>Fungi</taxon>
        <taxon>Dikarya</taxon>
        <taxon>Ascomycota</taxon>
        <taxon>Pezizomycotina</taxon>
        <taxon>Eurotiomycetes</taxon>
        <taxon>Eurotiomycetidae</taxon>
        <taxon>Eurotiales</taxon>
        <taxon>Aspergillaceae</taxon>
        <taxon>Aspergillus</taxon>
        <taxon>Aspergillus subgen. Nidulantes</taxon>
    </lineage>
</organism>
<dbReference type="GeneID" id="98152245"/>
<evidence type="ECO:0000313" key="2">
    <source>
        <dbReference type="Proteomes" id="UP001610444"/>
    </source>
</evidence>
<dbReference type="RefSeq" id="XP_070894476.1">
    <property type="nucleotide sequence ID" value="XM_071037081.1"/>
</dbReference>
<evidence type="ECO:0000313" key="1">
    <source>
        <dbReference type="EMBL" id="KAL2841290.1"/>
    </source>
</evidence>
<dbReference type="EMBL" id="JBFXLR010000058">
    <property type="protein sequence ID" value="KAL2841290.1"/>
    <property type="molecule type" value="Genomic_DNA"/>
</dbReference>
<accession>A0ABR4JMR1</accession>
<protein>
    <recommendedName>
        <fullName evidence="3">F-box domain-containing protein</fullName>
    </recommendedName>
</protein>